<protein>
    <submittedName>
        <fullName evidence="7">Amino acid ABC transporter substrate-binding protein</fullName>
    </submittedName>
</protein>
<dbReference type="CDD" id="cd00996">
    <property type="entry name" value="PBP2_AatB_like"/>
    <property type="match status" value="1"/>
</dbReference>
<reference evidence="7 8" key="1">
    <citation type="journal article" date="2021" name="Sci. Rep.">
        <title>The distribution of antibiotic resistance genes in chicken gut microbiota commensals.</title>
        <authorList>
            <person name="Juricova H."/>
            <person name="Matiasovicova J."/>
            <person name="Kubasova T."/>
            <person name="Cejkova D."/>
            <person name="Rychlik I."/>
        </authorList>
    </citation>
    <scope>NUCLEOTIDE SEQUENCE [LARGE SCALE GENOMIC DNA]</scope>
    <source>
        <strain evidence="7 8">An537</strain>
    </source>
</reference>
<name>A0ABS2GF55_9FIRM</name>
<dbReference type="SMART" id="SM00062">
    <property type="entry name" value="PBPb"/>
    <property type="match status" value="1"/>
</dbReference>
<organism evidence="7 8">
    <name type="scientific">Veillonella magna</name>
    <dbReference type="NCBI Taxonomy" id="464322"/>
    <lineage>
        <taxon>Bacteria</taxon>
        <taxon>Bacillati</taxon>
        <taxon>Bacillota</taxon>
        <taxon>Negativicutes</taxon>
        <taxon>Veillonellales</taxon>
        <taxon>Veillonellaceae</taxon>
        <taxon>Veillonella</taxon>
    </lineage>
</organism>
<dbReference type="Pfam" id="PF00497">
    <property type="entry name" value="SBP_bac_3"/>
    <property type="match status" value="1"/>
</dbReference>
<keyword evidence="3 5" id="KW-0732">Signal</keyword>
<evidence type="ECO:0000256" key="1">
    <source>
        <dbReference type="ARBA" id="ARBA00004196"/>
    </source>
</evidence>
<evidence type="ECO:0000256" key="4">
    <source>
        <dbReference type="RuleBase" id="RU003744"/>
    </source>
</evidence>
<evidence type="ECO:0000256" key="5">
    <source>
        <dbReference type="SAM" id="SignalP"/>
    </source>
</evidence>
<dbReference type="InterPro" id="IPR018313">
    <property type="entry name" value="SBP_3_CS"/>
</dbReference>
<dbReference type="PANTHER" id="PTHR35936">
    <property type="entry name" value="MEMBRANE-BOUND LYTIC MUREIN TRANSGLYCOSYLASE F"/>
    <property type="match status" value="1"/>
</dbReference>
<feature type="chain" id="PRO_5047052771" evidence="5">
    <location>
        <begin position="21"/>
        <end position="270"/>
    </location>
</feature>
<accession>A0ABS2GF55</accession>
<dbReference type="Gene3D" id="3.40.190.10">
    <property type="entry name" value="Periplasmic binding protein-like II"/>
    <property type="match status" value="2"/>
</dbReference>
<evidence type="ECO:0000259" key="6">
    <source>
        <dbReference type="SMART" id="SM00062"/>
    </source>
</evidence>
<evidence type="ECO:0000313" key="7">
    <source>
        <dbReference type="EMBL" id="MBM6912360.1"/>
    </source>
</evidence>
<dbReference type="PANTHER" id="PTHR35936:SF34">
    <property type="entry name" value="ABC TRANSPORTER EXTRACELLULAR-BINDING PROTEIN YCKB-RELATED"/>
    <property type="match status" value="1"/>
</dbReference>
<sequence>MNWKKVVTLGMAALTLVAFTAGCGSDTNKADTQTLPKKIVIGLDDNYPPMGFRDEKGNLVGFDIDMAKEAAKRAGMEVEFKPIDWDSKEAELKSKHIDVLWNGLTVTEERKQNMAFTKPYLKDKQIIVVRKDSPINSKEQLEGKIVGTQQGSTGETVMEKDPFTKKIKEVKKYGDYVNAFMDLKLGRIDAMVVDGIVGNYTMSKEPGEFRAVTGSDYGSEDNAIGLRKEDTALREKLNSILGDMMKDGTADKLAEKWFGTSALLDKDAYK</sequence>
<evidence type="ECO:0000313" key="8">
    <source>
        <dbReference type="Proteomes" id="UP000707138"/>
    </source>
</evidence>
<feature type="signal peptide" evidence="5">
    <location>
        <begin position="1"/>
        <end position="20"/>
    </location>
</feature>
<feature type="domain" description="Solute-binding protein family 3/N-terminal" evidence="6">
    <location>
        <begin position="38"/>
        <end position="261"/>
    </location>
</feature>
<evidence type="ECO:0000256" key="3">
    <source>
        <dbReference type="ARBA" id="ARBA00022729"/>
    </source>
</evidence>
<keyword evidence="8" id="KW-1185">Reference proteome</keyword>
<dbReference type="SUPFAM" id="SSF53850">
    <property type="entry name" value="Periplasmic binding protein-like II"/>
    <property type="match status" value="1"/>
</dbReference>
<proteinExistence type="inferred from homology"/>
<comment type="similarity">
    <text evidence="2 4">Belongs to the bacterial solute-binding protein 3 family.</text>
</comment>
<comment type="subcellular location">
    <subcellularLocation>
        <location evidence="1">Cell envelope</location>
    </subcellularLocation>
</comment>
<dbReference type="PROSITE" id="PS01039">
    <property type="entry name" value="SBP_BACTERIAL_3"/>
    <property type="match status" value="1"/>
</dbReference>
<evidence type="ECO:0000256" key="2">
    <source>
        <dbReference type="ARBA" id="ARBA00010333"/>
    </source>
</evidence>
<dbReference type="PROSITE" id="PS51257">
    <property type="entry name" value="PROKAR_LIPOPROTEIN"/>
    <property type="match status" value="1"/>
</dbReference>
<comment type="caution">
    <text evidence="7">The sequence shown here is derived from an EMBL/GenBank/DDBJ whole genome shotgun (WGS) entry which is preliminary data.</text>
</comment>
<gene>
    <name evidence="7" type="ORF">H6A01_03305</name>
</gene>
<dbReference type="EMBL" id="JACJLA010000004">
    <property type="protein sequence ID" value="MBM6912360.1"/>
    <property type="molecule type" value="Genomic_DNA"/>
</dbReference>
<dbReference type="Proteomes" id="UP000707138">
    <property type="component" value="Unassembled WGS sequence"/>
</dbReference>
<dbReference type="InterPro" id="IPR001638">
    <property type="entry name" value="Solute-binding_3/MltF_N"/>
</dbReference>
<dbReference type="RefSeq" id="WP_028254478.1">
    <property type="nucleotide sequence ID" value="NZ_CALXQD010000001.1"/>
</dbReference>